<evidence type="ECO:0000313" key="3">
    <source>
        <dbReference type="EMBL" id="GAA1840903.1"/>
    </source>
</evidence>
<proteinExistence type="predicted"/>
<dbReference type="PANTHER" id="PTHR46889">
    <property type="entry name" value="TRANSPOSASE INSF FOR INSERTION SEQUENCE IS3B-RELATED"/>
    <property type="match status" value="1"/>
</dbReference>
<dbReference type="InterPro" id="IPR048020">
    <property type="entry name" value="Transpos_IS3"/>
</dbReference>
<accession>A0ABN2MWD9</accession>
<dbReference type="Gene3D" id="3.30.420.10">
    <property type="entry name" value="Ribonuclease H-like superfamily/Ribonuclease H"/>
    <property type="match status" value="1"/>
</dbReference>
<dbReference type="PANTHER" id="PTHR46889:SF4">
    <property type="entry name" value="TRANSPOSASE INSO FOR INSERTION SEQUENCE ELEMENT IS911B-RELATED"/>
    <property type="match status" value="1"/>
</dbReference>
<dbReference type="Pfam" id="PF00665">
    <property type="entry name" value="rve"/>
    <property type="match status" value="1"/>
</dbReference>
<dbReference type="SUPFAM" id="SSF53098">
    <property type="entry name" value="Ribonuclease H-like"/>
    <property type="match status" value="1"/>
</dbReference>
<comment type="caution">
    <text evidence="3">The sequence shown here is derived from an EMBL/GenBank/DDBJ whole genome shotgun (WGS) entry which is preliminary data.</text>
</comment>
<comment type="function">
    <text evidence="1">Involved in the transposition of the insertion sequence.</text>
</comment>
<organism evidence="3 4">
    <name type="scientific">Pseudonocardia ailaonensis</name>
    <dbReference type="NCBI Taxonomy" id="367279"/>
    <lineage>
        <taxon>Bacteria</taxon>
        <taxon>Bacillati</taxon>
        <taxon>Actinomycetota</taxon>
        <taxon>Actinomycetes</taxon>
        <taxon>Pseudonocardiales</taxon>
        <taxon>Pseudonocardiaceae</taxon>
        <taxon>Pseudonocardia</taxon>
    </lineage>
</organism>
<feature type="domain" description="Integrase catalytic" evidence="2">
    <location>
        <begin position="113"/>
        <end position="277"/>
    </location>
</feature>
<evidence type="ECO:0000256" key="1">
    <source>
        <dbReference type="ARBA" id="ARBA00002286"/>
    </source>
</evidence>
<dbReference type="EMBL" id="BAAAQK010000005">
    <property type="protein sequence ID" value="GAA1840903.1"/>
    <property type="molecule type" value="Genomic_DNA"/>
</dbReference>
<reference evidence="3 4" key="1">
    <citation type="journal article" date="2019" name="Int. J. Syst. Evol. Microbiol.">
        <title>The Global Catalogue of Microorganisms (GCM) 10K type strain sequencing project: providing services to taxonomists for standard genome sequencing and annotation.</title>
        <authorList>
            <consortium name="The Broad Institute Genomics Platform"/>
            <consortium name="The Broad Institute Genome Sequencing Center for Infectious Disease"/>
            <person name="Wu L."/>
            <person name="Ma J."/>
        </authorList>
    </citation>
    <scope>NUCLEOTIDE SEQUENCE [LARGE SCALE GENOMIC DNA]</scope>
    <source>
        <strain evidence="3 4">JCM 16009</strain>
    </source>
</reference>
<protein>
    <recommendedName>
        <fullName evidence="2">Integrase catalytic domain-containing protein</fullName>
    </recommendedName>
</protein>
<dbReference type="InterPro" id="IPR036397">
    <property type="entry name" value="RNaseH_sf"/>
</dbReference>
<dbReference type="Pfam" id="PF13276">
    <property type="entry name" value="HTH_21"/>
    <property type="match status" value="1"/>
</dbReference>
<dbReference type="InterPro" id="IPR012337">
    <property type="entry name" value="RNaseH-like_sf"/>
</dbReference>
<evidence type="ECO:0000313" key="4">
    <source>
        <dbReference type="Proteomes" id="UP001500449"/>
    </source>
</evidence>
<dbReference type="InterPro" id="IPR001584">
    <property type="entry name" value="Integrase_cat-core"/>
</dbReference>
<dbReference type="NCBIfam" id="NF033516">
    <property type="entry name" value="transpos_IS3"/>
    <property type="match status" value="1"/>
</dbReference>
<gene>
    <name evidence="3" type="ORF">GCM10009836_20300</name>
</gene>
<dbReference type="InterPro" id="IPR025948">
    <property type="entry name" value="HTH-like_dom"/>
</dbReference>
<dbReference type="InterPro" id="IPR050900">
    <property type="entry name" value="Transposase_IS3/IS150/IS904"/>
</dbReference>
<dbReference type="PROSITE" id="PS50994">
    <property type="entry name" value="INTEGRASE"/>
    <property type="match status" value="1"/>
</dbReference>
<name>A0ABN2MWD9_9PSEU</name>
<dbReference type="Pfam" id="PF13333">
    <property type="entry name" value="rve_2"/>
    <property type="match status" value="1"/>
</dbReference>
<evidence type="ECO:0000259" key="2">
    <source>
        <dbReference type="PROSITE" id="PS50994"/>
    </source>
</evidence>
<keyword evidence="4" id="KW-1185">Reference proteome</keyword>
<dbReference type="Proteomes" id="UP001500449">
    <property type="component" value="Unassembled WGS sequence"/>
</dbReference>
<sequence length="281" mass="31481">MASEGLPVQHACRVLGVAESGFYEWRSRPASPRALRHAWLTEQIQAIHTASFGTYGARRVHAELRLGHGILVGHGAVELLMRRAGLAGLPGRKRRRHVHETAFSSDLVDRNFTRPAPNQLWVTDITEHPTREGKVYCAVVLDVHSRRVVGWSIDSSQTAALATNALSMAIGNRSPLPAGTVIHSDHGVQFTSWAFTRRAKESGLVPSMGSIGDCYDNAVIESFWGRVQTELLNRRRWRTRIELANALFEYLEIFHNRRRRHSALGMLTPIEYEKLHTPATA</sequence>